<dbReference type="EMBL" id="BRXW01000828">
    <property type="protein sequence ID" value="GMH77631.1"/>
    <property type="molecule type" value="Genomic_DNA"/>
</dbReference>
<dbReference type="Proteomes" id="UP001165122">
    <property type="component" value="Unassembled WGS sequence"/>
</dbReference>
<keyword evidence="2" id="KW-1185">Reference proteome</keyword>
<dbReference type="AlphaFoldDB" id="A0A9W7AR24"/>
<reference evidence="2" key="1">
    <citation type="journal article" date="2023" name="Commun. Biol.">
        <title>Genome analysis of Parmales, the sister group of diatoms, reveals the evolutionary specialization of diatoms from phago-mixotrophs to photoautotrophs.</title>
        <authorList>
            <person name="Ban H."/>
            <person name="Sato S."/>
            <person name="Yoshikawa S."/>
            <person name="Yamada K."/>
            <person name="Nakamura Y."/>
            <person name="Ichinomiya M."/>
            <person name="Sato N."/>
            <person name="Blanc-Mathieu R."/>
            <person name="Endo H."/>
            <person name="Kuwata A."/>
            <person name="Ogata H."/>
        </authorList>
    </citation>
    <scope>NUCLEOTIDE SEQUENCE [LARGE SCALE GENOMIC DNA]</scope>
    <source>
        <strain evidence="2">NIES 3700</strain>
    </source>
</reference>
<gene>
    <name evidence="1" type="ORF">TrLO_g10308</name>
</gene>
<dbReference type="NCBIfam" id="NF033632">
    <property type="entry name" value="SLATT_4"/>
    <property type="match status" value="1"/>
</dbReference>
<protein>
    <submittedName>
        <fullName evidence="1">Uncharacterized protein</fullName>
    </submittedName>
</protein>
<accession>A0A9W7AR24</accession>
<evidence type="ECO:0000313" key="2">
    <source>
        <dbReference type="Proteomes" id="UP001165122"/>
    </source>
</evidence>
<comment type="caution">
    <text evidence="1">The sequence shown here is derived from an EMBL/GenBank/DDBJ whole genome shotgun (WGS) entry which is preliminary data.</text>
</comment>
<name>A0A9W7AR24_9STRA</name>
<evidence type="ECO:0000313" key="1">
    <source>
        <dbReference type="EMBL" id="GMH77631.1"/>
    </source>
</evidence>
<proteinExistence type="predicted"/>
<sequence length="209" mass="23629">MLSTASTPSIVLWSWFATSYFQEPKRPLLQISLSFKSGSASASTGGRASNNGEGRVSVRVKIANKSVDAAARATAKQPQWTRQHENILADWADKAACYRWLYTDANQIFSRYNTWFTIPVIIMSTLTGTANFAQERVPLEYRPTFSMIVGCMNITAEVITTIQQFLKIAELNESHRVASISWDKLYRNIRVELAKHPEENSSCELYQNH</sequence>
<organism evidence="1 2">
    <name type="scientific">Triparma laevis f. longispina</name>
    <dbReference type="NCBI Taxonomy" id="1714387"/>
    <lineage>
        <taxon>Eukaryota</taxon>
        <taxon>Sar</taxon>
        <taxon>Stramenopiles</taxon>
        <taxon>Ochrophyta</taxon>
        <taxon>Bolidophyceae</taxon>
        <taxon>Parmales</taxon>
        <taxon>Triparmaceae</taxon>
        <taxon>Triparma</taxon>
    </lineage>
</organism>